<reference evidence="1 2" key="1">
    <citation type="submission" date="2019-05" db="EMBL/GenBank/DDBJ databases">
        <authorList>
            <person name="Lee S.D."/>
        </authorList>
    </citation>
    <scope>NUCLEOTIDE SEQUENCE [LARGE SCALE GENOMIC DNA]</scope>
    <source>
        <strain evidence="1 2">C5-26</strain>
    </source>
</reference>
<dbReference type="EMBL" id="VCQV01000074">
    <property type="protein sequence ID" value="TWP32455.1"/>
    <property type="molecule type" value="Genomic_DNA"/>
</dbReference>
<comment type="caution">
    <text evidence="1">The sequence shown here is derived from an EMBL/GenBank/DDBJ whole genome shotgun (WGS) entry which is preliminary data.</text>
</comment>
<accession>A0A563DQF8</accession>
<dbReference type="RefSeq" id="WP_146321326.1">
    <property type="nucleotide sequence ID" value="NZ_VCQV01000074.1"/>
</dbReference>
<reference evidence="1 2" key="2">
    <citation type="submission" date="2019-08" db="EMBL/GenBank/DDBJ databases">
        <title>Jejuicoccus antrihumi gen. nov., sp. nov., a new member of the family Dermacoccaceae isolated from a cave.</title>
        <authorList>
            <person name="Schumann P."/>
            <person name="Kim I.S."/>
        </authorList>
    </citation>
    <scope>NUCLEOTIDE SEQUENCE [LARGE SCALE GENOMIC DNA]</scope>
    <source>
        <strain evidence="1 2">C5-26</strain>
    </source>
</reference>
<evidence type="ECO:0000313" key="1">
    <source>
        <dbReference type="EMBL" id="TWP32455.1"/>
    </source>
</evidence>
<name>A0A563DQF8_9MICO</name>
<dbReference type="Proteomes" id="UP000320244">
    <property type="component" value="Unassembled WGS sequence"/>
</dbReference>
<organism evidence="1 2">
    <name type="scientific">Leekyejoonella antrihumi</name>
    <dbReference type="NCBI Taxonomy" id="1660198"/>
    <lineage>
        <taxon>Bacteria</taxon>
        <taxon>Bacillati</taxon>
        <taxon>Actinomycetota</taxon>
        <taxon>Actinomycetes</taxon>
        <taxon>Micrococcales</taxon>
        <taxon>Dermacoccaceae</taxon>
        <taxon>Leekyejoonella</taxon>
    </lineage>
</organism>
<gene>
    <name evidence="1" type="ORF">FGL98_24165</name>
</gene>
<dbReference type="AlphaFoldDB" id="A0A563DQF8"/>
<evidence type="ECO:0000313" key="2">
    <source>
        <dbReference type="Proteomes" id="UP000320244"/>
    </source>
</evidence>
<proteinExistence type="predicted"/>
<protein>
    <submittedName>
        <fullName evidence="1">Uncharacterized protein</fullName>
    </submittedName>
</protein>
<sequence>MTGNNIPFLEHDAEAAGDVPGFGGMTVAEVLAQVEAVLVHLSPKGHEEINRAIDRAGISSDIGLLIDTVQFTRSALTHATDEIEIN</sequence>
<keyword evidence="2" id="KW-1185">Reference proteome</keyword>